<dbReference type="EMBL" id="GL883115">
    <property type="protein sequence ID" value="EGG04991.1"/>
    <property type="molecule type" value="Genomic_DNA"/>
</dbReference>
<dbReference type="InParanoid" id="F4RRN2"/>
<evidence type="ECO:0000313" key="1">
    <source>
        <dbReference type="EMBL" id="EGG04991.1"/>
    </source>
</evidence>
<sequence>MCNSGESCAKLDALKHHHIVCMDQLGLVSGLKHRRIASTQLKQEEFIPPWVASYHALYRNAAKMALLLQADLALRYYRDSWGLVDISYLKDDSQFPKAQLVDVESGTEDLVPIYIAPLSDLRYAYLGAMSRKLKHDERSPSPEYINYINRTGQVNDIVRPQMLATELLSLLSEIYSATMVKMESHRLAIMEFSQNLRWID</sequence>
<protein>
    <submittedName>
        <fullName evidence="1">Uncharacterized protein</fullName>
    </submittedName>
</protein>
<reference evidence="2" key="1">
    <citation type="journal article" date="2011" name="Proc. Natl. Acad. Sci. U.S.A.">
        <title>Obligate biotrophy features unraveled by the genomic analysis of rust fungi.</title>
        <authorList>
            <person name="Duplessis S."/>
            <person name="Cuomo C.A."/>
            <person name="Lin Y.-C."/>
            <person name="Aerts A."/>
            <person name="Tisserant E."/>
            <person name="Veneault-Fourrey C."/>
            <person name="Joly D.L."/>
            <person name="Hacquard S."/>
            <person name="Amselem J."/>
            <person name="Cantarel B.L."/>
            <person name="Chiu R."/>
            <person name="Coutinho P.M."/>
            <person name="Feau N."/>
            <person name="Field M."/>
            <person name="Frey P."/>
            <person name="Gelhaye E."/>
            <person name="Goldberg J."/>
            <person name="Grabherr M.G."/>
            <person name="Kodira C.D."/>
            <person name="Kohler A."/>
            <person name="Kuees U."/>
            <person name="Lindquist E.A."/>
            <person name="Lucas S.M."/>
            <person name="Mago R."/>
            <person name="Mauceli E."/>
            <person name="Morin E."/>
            <person name="Murat C."/>
            <person name="Pangilinan J.L."/>
            <person name="Park R."/>
            <person name="Pearson M."/>
            <person name="Quesneville H."/>
            <person name="Rouhier N."/>
            <person name="Sakthikumar S."/>
            <person name="Salamov A.A."/>
            <person name="Schmutz J."/>
            <person name="Selles B."/>
            <person name="Shapiro H."/>
            <person name="Tanguay P."/>
            <person name="Tuskan G.A."/>
            <person name="Henrissat B."/>
            <person name="Van de Peer Y."/>
            <person name="Rouze P."/>
            <person name="Ellis J.G."/>
            <person name="Dodds P.N."/>
            <person name="Schein J.E."/>
            <person name="Zhong S."/>
            <person name="Hamelin R.C."/>
            <person name="Grigoriev I.V."/>
            <person name="Szabo L.J."/>
            <person name="Martin F."/>
        </authorList>
    </citation>
    <scope>NUCLEOTIDE SEQUENCE [LARGE SCALE GENOMIC DNA]</scope>
    <source>
        <strain evidence="2">98AG31 / pathotype 3-4-7</strain>
    </source>
</reference>
<evidence type="ECO:0000313" key="2">
    <source>
        <dbReference type="Proteomes" id="UP000001072"/>
    </source>
</evidence>
<keyword evidence="2" id="KW-1185">Reference proteome</keyword>
<dbReference type="Proteomes" id="UP000001072">
    <property type="component" value="Unassembled WGS sequence"/>
</dbReference>
<name>F4RRN2_MELLP</name>
<organism evidence="2">
    <name type="scientific">Melampsora larici-populina (strain 98AG31 / pathotype 3-4-7)</name>
    <name type="common">Poplar leaf rust fungus</name>
    <dbReference type="NCBI Taxonomy" id="747676"/>
    <lineage>
        <taxon>Eukaryota</taxon>
        <taxon>Fungi</taxon>
        <taxon>Dikarya</taxon>
        <taxon>Basidiomycota</taxon>
        <taxon>Pucciniomycotina</taxon>
        <taxon>Pucciniomycetes</taxon>
        <taxon>Pucciniales</taxon>
        <taxon>Melampsoraceae</taxon>
        <taxon>Melampsora</taxon>
    </lineage>
</organism>
<dbReference type="RefSeq" id="XP_007411744.1">
    <property type="nucleotide sequence ID" value="XM_007411682.1"/>
</dbReference>
<gene>
    <name evidence="1" type="ORF">MELLADRAFT_64493</name>
</gene>
<accession>F4RRN2</accession>
<proteinExistence type="predicted"/>
<dbReference type="KEGG" id="mlr:MELLADRAFT_64493"/>
<dbReference type="GeneID" id="18930267"/>
<dbReference type="HOGENOM" id="CLU_1366507_0_0_1"/>
<dbReference type="AlphaFoldDB" id="F4RRN2"/>
<dbReference type="VEuPathDB" id="FungiDB:MELLADRAFT_64493"/>